<reference evidence="1 2" key="1">
    <citation type="submission" date="2019-03" db="EMBL/GenBank/DDBJ databases">
        <title>Draft genome sequences of novel Actinobacteria.</title>
        <authorList>
            <person name="Sahin N."/>
            <person name="Ay H."/>
            <person name="Saygin H."/>
        </authorList>
    </citation>
    <scope>NUCLEOTIDE SEQUENCE [LARGE SCALE GENOMIC DNA]</scope>
    <source>
        <strain evidence="1 2">KC712</strain>
    </source>
</reference>
<gene>
    <name evidence="1" type="ORF">E1294_25930</name>
</gene>
<dbReference type="EMBL" id="SMKP01000077">
    <property type="protein sequence ID" value="TDD18046.1"/>
    <property type="molecule type" value="Genomic_DNA"/>
</dbReference>
<comment type="caution">
    <text evidence="1">The sequence shown here is derived from an EMBL/GenBank/DDBJ whole genome shotgun (WGS) entry which is preliminary data.</text>
</comment>
<organism evidence="1 2">
    <name type="scientific">Nonomuraea diastatica</name>
    <dbReference type="NCBI Taxonomy" id="1848329"/>
    <lineage>
        <taxon>Bacteria</taxon>
        <taxon>Bacillati</taxon>
        <taxon>Actinomycetota</taxon>
        <taxon>Actinomycetes</taxon>
        <taxon>Streptosporangiales</taxon>
        <taxon>Streptosporangiaceae</taxon>
        <taxon>Nonomuraea</taxon>
    </lineage>
</organism>
<dbReference type="Proteomes" id="UP000294543">
    <property type="component" value="Unassembled WGS sequence"/>
</dbReference>
<evidence type="ECO:0000313" key="1">
    <source>
        <dbReference type="EMBL" id="TDD18046.1"/>
    </source>
</evidence>
<protein>
    <submittedName>
        <fullName evidence="1">Uncharacterized protein</fullName>
    </submittedName>
</protein>
<evidence type="ECO:0000313" key="2">
    <source>
        <dbReference type="Proteomes" id="UP000294543"/>
    </source>
</evidence>
<keyword evidence="2" id="KW-1185">Reference proteome</keyword>
<dbReference type="OrthoDB" id="9956020at2"/>
<dbReference type="RefSeq" id="WP_132512444.1">
    <property type="nucleotide sequence ID" value="NZ_SMKP01000077.1"/>
</dbReference>
<name>A0A4V2YE55_9ACTN</name>
<sequence>MLRFQGARAVRTPQGARCCNASWAGVPWEARDPWVVKEEEMGRSSRIVLQDDLARGKVQLVSMWEYLTGITDAEFEQMRAERLARGEPYDYDLADDEA</sequence>
<proteinExistence type="predicted"/>
<accession>A0A4V2YE55</accession>
<dbReference type="AlphaFoldDB" id="A0A4V2YE55"/>